<dbReference type="RefSeq" id="WP_187964834.1">
    <property type="nucleotide sequence ID" value="NZ_JACVDC010000013.1"/>
</dbReference>
<dbReference type="Proteomes" id="UP000653730">
    <property type="component" value="Unassembled WGS sequence"/>
</dbReference>
<keyword evidence="1" id="KW-0472">Membrane</keyword>
<keyword evidence="1" id="KW-0812">Transmembrane</keyword>
<dbReference type="EMBL" id="JACVDC010000013">
    <property type="protein sequence ID" value="MBC9795687.1"/>
    <property type="molecule type" value="Genomic_DNA"/>
</dbReference>
<feature type="transmembrane region" description="Helical" evidence="1">
    <location>
        <begin position="70"/>
        <end position="91"/>
    </location>
</feature>
<comment type="caution">
    <text evidence="2">The sequence shown here is derived from an EMBL/GenBank/DDBJ whole genome shotgun (WGS) entry which is preliminary data.</text>
</comment>
<proteinExistence type="predicted"/>
<sequence>MTEINEQKNNLDFETRLNNLRANSEYSELLDIDIAMWPEDAVFHDDLSNNKKYNDIFIEVSDDESVRGDYILYIVFFFHNFGLILFFYHLIANGNFSWGFLFLPAMAWGFFFIFFFGIGQGGVRFNRRAQLLHIGRGKNKAATVAWRDVKPFLSSSIAGHNLELFFPIPEVEREEFNDDQLKKIHRGKPYLVQGHMDWRDPGMYGSLGRLEFYRRYMEQGLDAVQPDPDKVPQDAIRPPSPAAQRHRDQGFFLYWILDPISNVGKWLAGGPLLDRALRKQAKKFKWPEEVEHLCSPDADLSDLDTRPVKPRKDIFYRPGGINGIHLVNAKGQQLV</sequence>
<organism evidence="2 3">
    <name type="scientific">Sinomicrobium weinanense</name>
    <dbReference type="NCBI Taxonomy" id="2842200"/>
    <lineage>
        <taxon>Bacteria</taxon>
        <taxon>Pseudomonadati</taxon>
        <taxon>Bacteroidota</taxon>
        <taxon>Flavobacteriia</taxon>
        <taxon>Flavobacteriales</taxon>
        <taxon>Flavobacteriaceae</taxon>
        <taxon>Sinomicrobium</taxon>
    </lineage>
</organism>
<keyword evidence="3" id="KW-1185">Reference proteome</keyword>
<feature type="transmembrane region" description="Helical" evidence="1">
    <location>
        <begin position="97"/>
        <end position="118"/>
    </location>
</feature>
<name>A0A926JQZ8_9FLAO</name>
<keyword evidence="1" id="KW-1133">Transmembrane helix</keyword>
<evidence type="ECO:0000313" key="3">
    <source>
        <dbReference type="Proteomes" id="UP000653730"/>
    </source>
</evidence>
<protein>
    <submittedName>
        <fullName evidence="2">Uncharacterized protein</fullName>
    </submittedName>
</protein>
<dbReference type="AlphaFoldDB" id="A0A926JQZ8"/>
<evidence type="ECO:0000256" key="1">
    <source>
        <dbReference type="SAM" id="Phobius"/>
    </source>
</evidence>
<evidence type="ECO:0000313" key="2">
    <source>
        <dbReference type="EMBL" id="MBC9795687.1"/>
    </source>
</evidence>
<reference evidence="2 3" key="1">
    <citation type="submission" date="2020-09" db="EMBL/GenBank/DDBJ databases">
        <title>Sinomicrobium weinanense sp. nov., a halophilic bacteria isolated from saline-alkali soil.</title>
        <authorList>
            <person name="Wu P."/>
            <person name="Ren H."/>
            <person name="Mei Y."/>
            <person name="Liang Y."/>
            <person name="Chen Z."/>
        </authorList>
    </citation>
    <scope>NUCLEOTIDE SEQUENCE [LARGE SCALE GENOMIC DNA]</scope>
    <source>
        <strain evidence="2 3">FJxs</strain>
    </source>
</reference>
<accession>A0A926JQZ8</accession>
<gene>
    <name evidence="2" type="ORF">IBL28_06900</name>
</gene>